<dbReference type="Proteomes" id="UP000182944">
    <property type="component" value="Unassembled WGS sequence"/>
</dbReference>
<name>A0A1H2ZLS7_9RHOB</name>
<dbReference type="STRING" id="1545044.SAMN05444276_103136"/>
<gene>
    <name evidence="3" type="ORF">SAMN05444276_103136</name>
</gene>
<evidence type="ECO:0000313" key="4">
    <source>
        <dbReference type="Proteomes" id="UP000182944"/>
    </source>
</evidence>
<dbReference type="Gene3D" id="3.40.50.2000">
    <property type="entry name" value="Glycogen Phosphorylase B"/>
    <property type="match status" value="1"/>
</dbReference>
<dbReference type="Pfam" id="PF13692">
    <property type="entry name" value="Glyco_trans_1_4"/>
    <property type="match status" value="1"/>
</dbReference>
<dbReference type="PANTHER" id="PTHR12526">
    <property type="entry name" value="GLYCOSYLTRANSFERASE"/>
    <property type="match status" value="1"/>
</dbReference>
<dbReference type="PANTHER" id="PTHR12526:SF510">
    <property type="entry name" value="D-INOSITOL 3-PHOSPHATE GLYCOSYLTRANSFERASE"/>
    <property type="match status" value="1"/>
</dbReference>
<accession>A0A1H2ZLS7</accession>
<dbReference type="SUPFAM" id="SSF53756">
    <property type="entry name" value="UDP-Glycosyltransferase/glycogen phosphorylase"/>
    <property type="match status" value="1"/>
</dbReference>
<dbReference type="OrthoDB" id="503550at2"/>
<sequence length="408" mass="43556">MARPLLVIFVTAEAAREGRLVHLDDKFVEGMALYCREWDGPVRVVMPEAPAPPPFSHARDPTALGFDLVLMPPATPPGALLPPEAGMVLGSADSAAQLGLADLCRARGVPLVFGIEYTLGTRLRIARMDPARNAARRLWSAGWNLRQEPRRRAALARADGVQMNGFPAAAAYAGLNRRSLLYLDNRMTAAMMATPAEMAARAARHARRAPLRLIHSGRLEPMKGAHLIAPLVAALDAAGMTYSLDIYGEGSVLPALKAALAALGHRAGGKEHVRLHRPLPFADGLVPVSRREADLFVSLHTQSDPSCSYIEAMGCGLPVAGFDNRMLTPLVARSGGGWTVPMGDVRALAARIRALDADRAALMRAAEAGLAFAARHDFEREFTARTDQLKAICDAATARRGGRGPAGS</sequence>
<keyword evidence="4" id="KW-1185">Reference proteome</keyword>
<protein>
    <submittedName>
        <fullName evidence="3">Glycosyl transferases group 1</fullName>
    </submittedName>
</protein>
<keyword evidence="2 3" id="KW-0808">Transferase</keyword>
<reference evidence="4" key="1">
    <citation type="submission" date="2016-10" db="EMBL/GenBank/DDBJ databases">
        <authorList>
            <person name="Varghese N."/>
            <person name="Submissions S."/>
        </authorList>
    </citation>
    <scope>NUCLEOTIDE SEQUENCE [LARGE SCALE GENOMIC DNA]</scope>
    <source>
        <strain evidence="4">DSM 29303</strain>
    </source>
</reference>
<dbReference type="EMBL" id="FNNA01000003">
    <property type="protein sequence ID" value="SDX18327.1"/>
    <property type="molecule type" value="Genomic_DNA"/>
</dbReference>
<dbReference type="RefSeq" id="WP_036734309.1">
    <property type="nucleotide sequence ID" value="NZ_FNNA01000003.1"/>
</dbReference>
<keyword evidence="1" id="KW-0328">Glycosyltransferase</keyword>
<evidence type="ECO:0000256" key="1">
    <source>
        <dbReference type="ARBA" id="ARBA00022676"/>
    </source>
</evidence>
<proteinExistence type="predicted"/>
<dbReference type="GO" id="GO:0016757">
    <property type="term" value="F:glycosyltransferase activity"/>
    <property type="evidence" value="ECO:0007669"/>
    <property type="project" value="UniProtKB-KW"/>
</dbReference>
<organism evidence="3 4">
    <name type="scientific">Paracoccus sanguinis</name>
    <dbReference type="NCBI Taxonomy" id="1545044"/>
    <lineage>
        <taxon>Bacteria</taxon>
        <taxon>Pseudomonadati</taxon>
        <taxon>Pseudomonadota</taxon>
        <taxon>Alphaproteobacteria</taxon>
        <taxon>Rhodobacterales</taxon>
        <taxon>Paracoccaceae</taxon>
        <taxon>Paracoccus</taxon>
    </lineage>
</organism>
<dbReference type="AlphaFoldDB" id="A0A1H2ZLS7"/>
<evidence type="ECO:0000256" key="2">
    <source>
        <dbReference type="ARBA" id="ARBA00022679"/>
    </source>
</evidence>
<evidence type="ECO:0000313" key="3">
    <source>
        <dbReference type="EMBL" id="SDX18327.1"/>
    </source>
</evidence>